<reference evidence="2 3" key="1">
    <citation type="submission" date="2023-12" db="EMBL/GenBank/DDBJ databases">
        <title>Evaluation and characterization of a potential secondary metabolite violacein from indigenous Chromobacterium amazonense SAM215.</title>
        <authorList>
            <person name="Tarafdar M.R."/>
            <person name="Abedin S.M."/>
            <person name="Atiqua A."/>
            <person name="Saha A."/>
            <person name="Khan S.N."/>
        </authorList>
    </citation>
    <scope>NUCLEOTIDE SEQUENCE [LARGE SCALE GENOMIC DNA]</scope>
    <source>
        <strain evidence="2 3">SAM215</strain>
    </source>
</reference>
<evidence type="ECO:0000259" key="1">
    <source>
        <dbReference type="Pfam" id="PF13274"/>
    </source>
</evidence>
<evidence type="ECO:0000313" key="3">
    <source>
        <dbReference type="Proteomes" id="UP001224516"/>
    </source>
</evidence>
<accession>A0ABU8UX22</accession>
<comment type="caution">
    <text evidence="2">The sequence shown here is derived from an EMBL/GenBank/DDBJ whole genome shotgun (WGS) entry which is preliminary data.</text>
</comment>
<name>A0ABU8UX22_9NEIS</name>
<dbReference type="EMBL" id="JAVFJF020000002">
    <property type="protein sequence ID" value="MEJ8673441.1"/>
    <property type="molecule type" value="Genomic_DNA"/>
</dbReference>
<feature type="domain" description="Antitoxin SocA-like Panacea" evidence="1">
    <location>
        <begin position="29"/>
        <end position="135"/>
    </location>
</feature>
<evidence type="ECO:0000313" key="2">
    <source>
        <dbReference type="EMBL" id="MEJ8673441.1"/>
    </source>
</evidence>
<proteinExistence type="predicted"/>
<keyword evidence="3" id="KW-1185">Reference proteome</keyword>
<organism evidence="2 3">
    <name type="scientific">Chromobacterium amazonense</name>
    <dbReference type="NCBI Taxonomy" id="1382803"/>
    <lineage>
        <taxon>Bacteria</taxon>
        <taxon>Pseudomonadati</taxon>
        <taxon>Pseudomonadota</taxon>
        <taxon>Betaproteobacteria</taxon>
        <taxon>Neisseriales</taxon>
        <taxon>Chromobacteriaceae</taxon>
        <taxon>Chromobacterium</taxon>
    </lineage>
</organism>
<dbReference type="Proteomes" id="UP001224516">
    <property type="component" value="Unassembled WGS sequence"/>
</dbReference>
<dbReference type="Pfam" id="PF13274">
    <property type="entry name" value="SocA_Panacea"/>
    <property type="match status" value="1"/>
</dbReference>
<gene>
    <name evidence="2" type="ORF">QCL97_001780</name>
</gene>
<sequence length="157" mass="17612">MAYSAMAVANAFIRRTEEGRLNDLSPMKLQKLLYFAQGWHLVHYGVPLIDDFFARWTYGPVIPSIYHDFKEYGAGMIADYGGHTVYENGHIVRKSPIIPDEDFSSWHIVDAIINAYGHFSGPQLSAITHQPGTAWSSQGPDGSVITNEELRQSLIQN</sequence>
<dbReference type="RefSeq" id="WP_307912709.1">
    <property type="nucleotide sequence ID" value="NZ_JAVFJF020000002.1"/>
</dbReference>
<protein>
    <submittedName>
        <fullName evidence="2">DUF4065 domain-containing protein</fullName>
    </submittedName>
</protein>
<dbReference type="InterPro" id="IPR025272">
    <property type="entry name" value="SocA_Panacea"/>
</dbReference>